<evidence type="ECO:0000313" key="3">
    <source>
        <dbReference type="Proteomes" id="UP000314294"/>
    </source>
</evidence>
<dbReference type="AlphaFoldDB" id="A0A4Z2ENL0"/>
<comment type="caution">
    <text evidence="2">The sequence shown here is derived from an EMBL/GenBank/DDBJ whole genome shotgun (WGS) entry which is preliminary data.</text>
</comment>
<feature type="region of interest" description="Disordered" evidence="1">
    <location>
        <begin position="50"/>
        <end position="163"/>
    </location>
</feature>
<dbReference type="OrthoDB" id="10643917at2759"/>
<feature type="compositionally biased region" description="Polar residues" evidence="1">
    <location>
        <begin position="117"/>
        <end position="142"/>
    </location>
</feature>
<protein>
    <submittedName>
        <fullName evidence="2">Uncharacterized protein</fullName>
    </submittedName>
</protein>
<evidence type="ECO:0000256" key="1">
    <source>
        <dbReference type="SAM" id="MobiDB-lite"/>
    </source>
</evidence>
<feature type="compositionally biased region" description="Basic and acidic residues" evidence="1">
    <location>
        <begin position="148"/>
        <end position="163"/>
    </location>
</feature>
<dbReference type="EMBL" id="SRLO01004774">
    <property type="protein sequence ID" value="TNN30180.1"/>
    <property type="molecule type" value="Genomic_DNA"/>
</dbReference>
<organism evidence="2 3">
    <name type="scientific">Liparis tanakae</name>
    <name type="common">Tanaka's snailfish</name>
    <dbReference type="NCBI Taxonomy" id="230148"/>
    <lineage>
        <taxon>Eukaryota</taxon>
        <taxon>Metazoa</taxon>
        <taxon>Chordata</taxon>
        <taxon>Craniata</taxon>
        <taxon>Vertebrata</taxon>
        <taxon>Euteleostomi</taxon>
        <taxon>Actinopterygii</taxon>
        <taxon>Neopterygii</taxon>
        <taxon>Teleostei</taxon>
        <taxon>Neoteleostei</taxon>
        <taxon>Acanthomorphata</taxon>
        <taxon>Eupercaria</taxon>
        <taxon>Perciformes</taxon>
        <taxon>Cottioidei</taxon>
        <taxon>Cottales</taxon>
        <taxon>Liparidae</taxon>
        <taxon>Liparis</taxon>
    </lineage>
</organism>
<accession>A0A4Z2ENL0</accession>
<name>A0A4Z2ENL0_9TELE</name>
<keyword evidence="3" id="KW-1185">Reference proteome</keyword>
<proteinExistence type="predicted"/>
<sequence>MLKVQSFRRSFCRSTDSLPGPYTSTQSLLVELRSDAVSRLLWLLPKPATRGSRYSTRSDPLERRGPISFPCPVRLKGTARPSFAPVRPENNVRQRSSAWETRREGGRGHRGRVAISRSGTESPWRSGSNTAWDSMFLSTTDHNVFPGEGKESTRRERGTEERTNTTRLIEAQRKDRGRSWLHEASREELLTATRMDFPTRRTTGAGWVTSCRPHWMYITDSRMTFLHSTWPLTADRATAL</sequence>
<dbReference type="Proteomes" id="UP000314294">
    <property type="component" value="Unassembled WGS sequence"/>
</dbReference>
<reference evidence="2 3" key="1">
    <citation type="submission" date="2019-03" db="EMBL/GenBank/DDBJ databases">
        <title>First draft genome of Liparis tanakae, snailfish: a comprehensive survey of snailfish specific genes.</title>
        <authorList>
            <person name="Kim W."/>
            <person name="Song I."/>
            <person name="Jeong J.-H."/>
            <person name="Kim D."/>
            <person name="Kim S."/>
            <person name="Ryu S."/>
            <person name="Song J.Y."/>
            <person name="Lee S.K."/>
        </authorList>
    </citation>
    <scope>NUCLEOTIDE SEQUENCE [LARGE SCALE GENOMIC DNA]</scope>
    <source>
        <tissue evidence="2">Muscle</tissue>
    </source>
</reference>
<evidence type="ECO:0000313" key="2">
    <source>
        <dbReference type="EMBL" id="TNN30180.1"/>
    </source>
</evidence>
<gene>
    <name evidence="2" type="ORF">EYF80_059669</name>
</gene>